<feature type="transmembrane region" description="Helical" evidence="7">
    <location>
        <begin position="156"/>
        <end position="174"/>
    </location>
</feature>
<dbReference type="OrthoDB" id="3639251at2759"/>
<keyword evidence="9" id="KW-1185">Reference proteome</keyword>
<keyword evidence="4 7" id="KW-1133">Transmembrane helix</keyword>
<feature type="compositionally biased region" description="Basic and acidic residues" evidence="6">
    <location>
        <begin position="1"/>
        <end position="16"/>
    </location>
</feature>
<dbReference type="EMBL" id="LT598466">
    <property type="protein sequence ID" value="SCU85422.1"/>
    <property type="molecule type" value="Genomic_DNA"/>
</dbReference>
<evidence type="ECO:0000256" key="2">
    <source>
        <dbReference type="ARBA" id="ARBA00022448"/>
    </source>
</evidence>
<dbReference type="Gene3D" id="1.20.1250.20">
    <property type="entry name" value="MFS general substrate transporter like domains"/>
    <property type="match status" value="1"/>
</dbReference>
<dbReference type="InterPro" id="IPR011701">
    <property type="entry name" value="MFS"/>
</dbReference>
<feature type="transmembrane region" description="Helical" evidence="7">
    <location>
        <begin position="180"/>
        <end position="198"/>
    </location>
</feature>
<feature type="transmembrane region" description="Helical" evidence="7">
    <location>
        <begin position="243"/>
        <end position="268"/>
    </location>
</feature>
<dbReference type="AlphaFoldDB" id="A0A1G4J6F6"/>
<gene>
    <name evidence="8" type="ORF">LAMI_0C11210G</name>
</gene>
<feature type="region of interest" description="Disordered" evidence="6">
    <location>
        <begin position="1"/>
        <end position="27"/>
    </location>
</feature>
<keyword evidence="3 7" id="KW-0812">Transmembrane</keyword>
<dbReference type="SUPFAM" id="SSF103473">
    <property type="entry name" value="MFS general substrate transporter"/>
    <property type="match status" value="1"/>
</dbReference>
<evidence type="ECO:0000256" key="5">
    <source>
        <dbReference type="ARBA" id="ARBA00023136"/>
    </source>
</evidence>
<dbReference type="Pfam" id="PF07690">
    <property type="entry name" value="MFS_1"/>
    <property type="match status" value="1"/>
</dbReference>
<keyword evidence="2" id="KW-0813">Transport</keyword>
<feature type="transmembrane region" description="Helical" evidence="7">
    <location>
        <begin position="380"/>
        <end position="401"/>
    </location>
</feature>
<protein>
    <submittedName>
        <fullName evidence="8">LAMI_0C11210g1_1</fullName>
    </submittedName>
</protein>
<feature type="transmembrane region" description="Helical" evidence="7">
    <location>
        <begin position="441"/>
        <end position="462"/>
    </location>
</feature>
<evidence type="ECO:0000256" key="6">
    <source>
        <dbReference type="SAM" id="MobiDB-lite"/>
    </source>
</evidence>
<keyword evidence="5 7" id="KW-0472">Membrane</keyword>
<dbReference type="GO" id="GO:0016020">
    <property type="term" value="C:membrane"/>
    <property type="evidence" value="ECO:0007669"/>
    <property type="project" value="UniProtKB-SubCell"/>
</dbReference>
<sequence length="547" mass="61673">MIELRAQKDDLGDHISPESPESTGTDLKQIVVETYGELSGSQSSQHPDSKVITSRDADISLKFLRRHSDGVPEISAVEEKTLSRKILWIIVPLCSLVDFVLYADKATASYTSIFGMWKDTHMTQDSYNNSTTLFYVGYIVGQVNLIFLQKFPVGRVMTVLSFVWALLIFLHSFATTYRGVYALRFFLGFVEAIAVPALNTTMGQFLTAKEKSWTAPLFYTTCLGNDIIVGFIAFGLLHARPSIAIWKLFMIVIGGLSLVVTILVALIYPNNPTDARFLSLKERVWVIRRVQKTTGSSIEQKTIKFHQIKETLKDPISWLFCAFFFCNQLSNNLVYQEKLLYKQIGVSTLGSTLVSVAYGGFSVSCGIVSSILIRKVKNFTAYSVILWTLFPFVGSIAVLALPWEKKYAILAMICLCAPKGVAWILMFSWNSTSASGYTKKMTRNAMVMFWYGVANIIAPQLWQAKDGPRYYPAWIVQLLFAFILAPISTLAIRVILAKRNKERSETREKYLLLAVIRDDEEDITSSETNLALLDFTDLENKQFIYPL</sequence>
<dbReference type="GO" id="GO:0033229">
    <property type="term" value="F:cysteine transmembrane transporter activity"/>
    <property type="evidence" value="ECO:0007669"/>
    <property type="project" value="TreeGrafter"/>
</dbReference>
<feature type="transmembrane region" description="Helical" evidence="7">
    <location>
        <begin position="474"/>
        <end position="496"/>
    </location>
</feature>
<evidence type="ECO:0000256" key="3">
    <source>
        <dbReference type="ARBA" id="ARBA00022692"/>
    </source>
</evidence>
<proteinExistence type="predicted"/>
<feature type="transmembrane region" description="Helical" evidence="7">
    <location>
        <begin position="218"/>
        <end position="237"/>
    </location>
</feature>
<feature type="transmembrane region" description="Helical" evidence="7">
    <location>
        <begin position="407"/>
        <end position="429"/>
    </location>
</feature>
<reference evidence="9" key="1">
    <citation type="submission" date="2016-03" db="EMBL/GenBank/DDBJ databases">
        <authorList>
            <person name="Devillers H."/>
        </authorList>
    </citation>
    <scope>NUCLEOTIDE SEQUENCE [LARGE SCALE GENOMIC DNA]</scope>
</reference>
<organism evidence="8 9">
    <name type="scientific">Lachancea mirantina</name>
    <dbReference type="NCBI Taxonomy" id="1230905"/>
    <lineage>
        <taxon>Eukaryota</taxon>
        <taxon>Fungi</taxon>
        <taxon>Dikarya</taxon>
        <taxon>Ascomycota</taxon>
        <taxon>Saccharomycotina</taxon>
        <taxon>Saccharomycetes</taxon>
        <taxon>Saccharomycetales</taxon>
        <taxon>Saccharomycetaceae</taxon>
        <taxon>Lachancea</taxon>
    </lineage>
</organism>
<evidence type="ECO:0000256" key="4">
    <source>
        <dbReference type="ARBA" id="ARBA00022989"/>
    </source>
</evidence>
<evidence type="ECO:0000256" key="7">
    <source>
        <dbReference type="SAM" id="Phobius"/>
    </source>
</evidence>
<evidence type="ECO:0000256" key="1">
    <source>
        <dbReference type="ARBA" id="ARBA00004141"/>
    </source>
</evidence>
<dbReference type="PANTHER" id="PTHR43791:SF63">
    <property type="entry name" value="HIGH AFFINITY CYSTEINE TRANSPORTER"/>
    <property type="match status" value="1"/>
</dbReference>
<evidence type="ECO:0000313" key="8">
    <source>
        <dbReference type="EMBL" id="SCU85422.1"/>
    </source>
</evidence>
<accession>A0A1G4J6F6</accession>
<evidence type="ECO:0000313" key="9">
    <source>
        <dbReference type="Proteomes" id="UP000191024"/>
    </source>
</evidence>
<name>A0A1G4J6F6_9SACH</name>
<dbReference type="PANTHER" id="PTHR43791">
    <property type="entry name" value="PERMEASE-RELATED"/>
    <property type="match status" value="1"/>
</dbReference>
<dbReference type="Proteomes" id="UP000191024">
    <property type="component" value="Chromosome C"/>
</dbReference>
<feature type="transmembrane region" description="Helical" evidence="7">
    <location>
        <begin position="132"/>
        <end position="149"/>
    </location>
</feature>
<dbReference type="InterPro" id="IPR036259">
    <property type="entry name" value="MFS_trans_sf"/>
</dbReference>
<comment type="subcellular location">
    <subcellularLocation>
        <location evidence="1">Membrane</location>
        <topology evidence="1">Multi-pass membrane protein</topology>
    </subcellularLocation>
</comment>
<feature type="transmembrane region" description="Helical" evidence="7">
    <location>
        <begin position="355"/>
        <end position="373"/>
    </location>
</feature>